<evidence type="ECO:0000256" key="5">
    <source>
        <dbReference type="ARBA" id="ARBA00023016"/>
    </source>
</evidence>
<keyword evidence="13" id="KW-0175">Coiled coil</keyword>
<dbReference type="Pfam" id="PF01025">
    <property type="entry name" value="GrpE"/>
    <property type="match status" value="1"/>
</dbReference>
<keyword evidence="5 10" id="KW-0346">Stress response</keyword>
<evidence type="ECO:0000256" key="7">
    <source>
        <dbReference type="ARBA" id="ARBA00053401"/>
    </source>
</evidence>
<name>A0A9D2KD60_9BACT</name>
<keyword evidence="4 10" id="KW-0963">Cytoplasm</keyword>
<evidence type="ECO:0000256" key="14">
    <source>
        <dbReference type="SAM" id="MobiDB-lite"/>
    </source>
</evidence>
<comment type="subunit">
    <text evidence="3 10">Homodimer.</text>
</comment>
<dbReference type="GO" id="GO:0051082">
    <property type="term" value="F:unfolded protein binding"/>
    <property type="evidence" value="ECO:0007669"/>
    <property type="project" value="TreeGrafter"/>
</dbReference>
<reference evidence="15" key="2">
    <citation type="submission" date="2021-04" db="EMBL/GenBank/DDBJ databases">
        <authorList>
            <person name="Gilroy R."/>
        </authorList>
    </citation>
    <scope>NUCLEOTIDE SEQUENCE</scope>
    <source>
        <strain evidence="15">ChiW4-1371</strain>
    </source>
</reference>
<dbReference type="InterPro" id="IPR000740">
    <property type="entry name" value="GrpE"/>
</dbReference>
<comment type="similarity">
    <text evidence="2 10 12">Belongs to the GrpE family.</text>
</comment>
<comment type="caution">
    <text evidence="15">The sequence shown here is derived from an EMBL/GenBank/DDBJ whole genome shotgun (WGS) entry which is preliminary data.</text>
</comment>
<dbReference type="EMBL" id="DXAQ01000109">
    <property type="protein sequence ID" value="HIZ89693.1"/>
    <property type="molecule type" value="Genomic_DNA"/>
</dbReference>
<keyword evidence="6 10" id="KW-0143">Chaperone</keyword>
<dbReference type="PANTHER" id="PTHR21237">
    <property type="entry name" value="GRPE PROTEIN"/>
    <property type="match status" value="1"/>
</dbReference>
<dbReference type="SUPFAM" id="SSF58014">
    <property type="entry name" value="Coiled-coil domain of nucleotide exchange factor GrpE"/>
    <property type="match status" value="1"/>
</dbReference>
<dbReference type="CDD" id="cd00446">
    <property type="entry name" value="GrpE"/>
    <property type="match status" value="1"/>
</dbReference>
<evidence type="ECO:0000256" key="1">
    <source>
        <dbReference type="ARBA" id="ARBA00004496"/>
    </source>
</evidence>
<sequence>MSEEKNENMEQNEGVKIDIETPETEPVECAAQENVETEPAEEMDMGGGEIGILKKQVENLENILKEKNEEILRRAADLDNYRKRLTKETEDKIRFANQSVVKDFLPVIDNIEMALQHTEEGSPLREGIELTIKSFKDALSKHGVKEVDAEIGTIFDPAVHEAIMMDSNAEYENNAITLCVQKGYLLNDRVIRPAKVKVNKI</sequence>
<feature type="region of interest" description="Disordered" evidence="14">
    <location>
        <begin position="1"/>
        <end position="26"/>
    </location>
</feature>
<dbReference type="GO" id="GO:0051087">
    <property type="term" value="F:protein-folding chaperone binding"/>
    <property type="evidence" value="ECO:0007669"/>
    <property type="project" value="InterPro"/>
</dbReference>
<dbReference type="Gene3D" id="2.30.22.10">
    <property type="entry name" value="Head domain of nucleotide exchange factor GrpE"/>
    <property type="match status" value="1"/>
</dbReference>
<evidence type="ECO:0000256" key="8">
    <source>
        <dbReference type="ARBA" id="ARBA00072274"/>
    </source>
</evidence>
<dbReference type="HAMAP" id="MF_01151">
    <property type="entry name" value="GrpE"/>
    <property type="match status" value="1"/>
</dbReference>
<organism evidence="15 16">
    <name type="scientific">Candidatus Mucispirillum faecigallinarum</name>
    <dbReference type="NCBI Taxonomy" id="2838699"/>
    <lineage>
        <taxon>Bacteria</taxon>
        <taxon>Pseudomonadati</taxon>
        <taxon>Deferribacterota</taxon>
        <taxon>Deferribacteres</taxon>
        <taxon>Deferribacterales</taxon>
        <taxon>Mucispirillaceae</taxon>
        <taxon>Mucispirillum</taxon>
    </lineage>
</organism>
<feature type="coiled-coil region" evidence="13">
    <location>
        <begin position="50"/>
        <end position="88"/>
    </location>
</feature>
<evidence type="ECO:0000256" key="6">
    <source>
        <dbReference type="ARBA" id="ARBA00023186"/>
    </source>
</evidence>
<proteinExistence type="inferred from homology"/>
<evidence type="ECO:0000256" key="3">
    <source>
        <dbReference type="ARBA" id="ARBA00011738"/>
    </source>
</evidence>
<comment type="function">
    <text evidence="7 10 11">Participates actively in the response to hyperosmotic and heat shock by preventing the aggregation of stress-denatured proteins, in association with DnaK and GrpE. It is the nucleotide exchange factor for DnaK and may function as a thermosensor. Unfolded proteins bind initially to DnaJ; upon interaction with the DnaJ-bound protein, DnaK hydrolyzes its bound ATP, resulting in the formation of a stable complex. GrpE releases ADP from DnaK; ATP binding to DnaK triggers the release of the substrate protein, thus completing the reaction cycle. Several rounds of ATP-dependent interactions between DnaJ, DnaK and GrpE are required for fully efficient folding.</text>
</comment>
<evidence type="ECO:0000256" key="11">
    <source>
        <dbReference type="RuleBase" id="RU000639"/>
    </source>
</evidence>
<gene>
    <name evidence="10 15" type="primary">grpE</name>
    <name evidence="15" type="ORF">H9804_07090</name>
</gene>
<dbReference type="InterPro" id="IPR013805">
    <property type="entry name" value="GrpE_CC"/>
</dbReference>
<dbReference type="SUPFAM" id="SSF51064">
    <property type="entry name" value="Head domain of nucleotide exchange factor GrpE"/>
    <property type="match status" value="1"/>
</dbReference>
<evidence type="ECO:0000313" key="15">
    <source>
        <dbReference type="EMBL" id="HIZ89693.1"/>
    </source>
</evidence>
<dbReference type="GO" id="GO:0005737">
    <property type="term" value="C:cytoplasm"/>
    <property type="evidence" value="ECO:0007669"/>
    <property type="project" value="UniProtKB-SubCell"/>
</dbReference>
<evidence type="ECO:0000313" key="16">
    <source>
        <dbReference type="Proteomes" id="UP000824176"/>
    </source>
</evidence>
<protein>
    <recommendedName>
        <fullName evidence="8 10">Protein GrpE</fullName>
    </recommendedName>
    <alternativeName>
        <fullName evidence="9 10">HSP-70 cofactor</fullName>
    </alternativeName>
</protein>
<evidence type="ECO:0000256" key="13">
    <source>
        <dbReference type="SAM" id="Coils"/>
    </source>
</evidence>
<dbReference type="FunFam" id="2.30.22.10:FF:000001">
    <property type="entry name" value="Protein GrpE"/>
    <property type="match status" value="1"/>
</dbReference>
<evidence type="ECO:0000256" key="9">
    <source>
        <dbReference type="ARBA" id="ARBA00076414"/>
    </source>
</evidence>
<dbReference type="GO" id="GO:0000774">
    <property type="term" value="F:adenyl-nucleotide exchange factor activity"/>
    <property type="evidence" value="ECO:0007669"/>
    <property type="project" value="InterPro"/>
</dbReference>
<dbReference type="AlphaFoldDB" id="A0A9D2KD60"/>
<dbReference type="Proteomes" id="UP000824176">
    <property type="component" value="Unassembled WGS sequence"/>
</dbReference>
<dbReference type="PROSITE" id="PS01071">
    <property type="entry name" value="GRPE"/>
    <property type="match status" value="1"/>
</dbReference>
<dbReference type="PANTHER" id="PTHR21237:SF23">
    <property type="entry name" value="GRPE PROTEIN HOMOLOG, MITOCHONDRIAL"/>
    <property type="match status" value="1"/>
</dbReference>
<evidence type="ECO:0000256" key="10">
    <source>
        <dbReference type="HAMAP-Rule" id="MF_01151"/>
    </source>
</evidence>
<comment type="subcellular location">
    <subcellularLocation>
        <location evidence="1 10">Cytoplasm</location>
    </subcellularLocation>
</comment>
<accession>A0A9D2KD60</accession>
<evidence type="ECO:0000256" key="4">
    <source>
        <dbReference type="ARBA" id="ARBA00022490"/>
    </source>
</evidence>
<evidence type="ECO:0000256" key="12">
    <source>
        <dbReference type="RuleBase" id="RU004478"/>
    </source>
</evidence>
<feature type="compositionally biased region" description="Basic and acidic residues" evidence="14">
    <location>
        <begin position="1"/>
        <end position="19"/>
    </location>
</feature>
<dbReference type="Gene3D" id="3.90.20.20">
    <property type="match status" value="1"/>
</dbReference>
<dbReference type="GO" id="GO:0042803">
    <property type="term" value="F:protein homodimerization activity"/>
    <property type="evidence" value="ECO:0007669"/>
    <property type="project" value="InterPro"/>
</dbReference>
<dbReference type="PRINTS" id="PR00773">
    <property type="entry name" value="GRPEPROTEIN"/>
</dbReference>
<dbReference type="InterPro" id="IPR009012">
    <property type="entry name" value="GrpE_head"/>
</dbReference>
<dbReference type="NCBIfam" id="NF010738">
    <property type="entry name" value="PRK14140.1"/>
    <property type="match status" value="1"/>
</dbReference>
<dbReference type="GO" id="GO:0006457">
    <property type="term" value="P:protein folding"/>
    <property type="evidence" value="ECO:0007669"/>
    <property type="project" value="InterPro"/>
</dbReference>
<evidence type="ECO:0000256" key="2">
    <source>
        <dbReference type="ARBA" id="ARBA00009054"/>
    </source>
</evidence>
<reference evidence="15" key="1">
    <citation type="journal article" date="2021" name="PeerJ">
        <title>Extensive microbial diversity within the chicken gut microbiome revealed by metagenomics and culture.</title>
        <authorList>
            <person name="Gilroy R."/>
            <person name="Ravi A."/>
            <person name="Getino M."/>
            <person name="Pursley I."/>
            <person name="Horton D.L."/>
            <person name="Alikhan N.F."/>
            <person name="Baker D."/>
            <person name="Gharbi K."/>
            <person name="Hall N."/>
            <person name="Watson M."/>
            <person name="Adriaenssens E.M."/>
            <person name="Foster-Nyarko E."/>
            <person name="Jarju S."/>
            <person name="Secka A."/>
            <person name="Antonio M."/>
            <person name="Oren A."/>
            <person name="Chaudhuri R.R."/>
            <person name="La Ragione R."/>
            <person name="Hildebrand F."/>
            <person name="Pallen M.J."/>
        </authorList>
    </citation>
    <scope>NUCLEOTIDE SEQUENCE</scope>
    <source>
        <strain evidence="15">ChiW4-1371</strain>
    </source>
</reference>